<keyword evidence="1" id="KW-0059">Arsenical resistance</keyword>
<keyword evidence="4" id="KW-0560">Oxidoreductase</keyword>
<dbReference type="PATRIC" id="fig|42256.3.peg.3050"/>
<dbReference type="OrthoDB" id="9799372at2"/>
<proteinExistence type="predicted"/>
<dbReference type="KEGG" id="rrd:RradSPS_3002"/>
<dbReference type="AlphaFoldDB" id="A0A023X8B0"/>
<keyword evidence="3" id="KW-0614">Plasmid</keyword>
<dbReference type="InterPro" id="IPR036196">
    <property type="entry name" value="Ptyr_pPase_sf"/>
</dbReference>
<dbReference type="Proteomes" id="UP001281130">
    <property type="component" value="Unassembled WGS sequence"/>
</dbReference>
<evidence type="ECO:0000313" key="5">
    <source>
        <dbReference type="Proteomes" id="UP000025229"/>
    </source>
</evidence>
<evidence type="ECO:0000313" key="4">
    <source>
        <dbReference type="EMBL" id="MDX5895558.1"/>
    </source>
</evidence>
<gene>
    <name evidence="3" type="ORF">RradSPS_3002</name>
    <name evidence="4" type="ORF">SIL72_16130</name>
</gene>
<name>A0A023X8B0_RUBRA</name>
<evidence type="ECO:0000313" key="3">
    <source>
        <dbReference type="EMBL" id="AHY48285.1"/>
    </source>
</evidence>
<reference evidence="4" key="2">
    <citation type="submission" date="2023-11" db="EMBL/GenBank/DDBJ databases">
        <title>MicrobeMod: A computational toolkit for identifying prokaryotic methylation and restriction-modification with nanopore sequencing.</title>
        <authorList>
            <person name="Crits-Christoph A."/>
            <person name="Kang S.C."/>
            <person name="Lee H."/>
            <person name="Ostrov N."/>
        </authorList>
    </citation>
    <scope>NUCLEOTIDE SEQUENCE</scope>
    <source>
        <strain evidence="4">ATCC 51242</strain>
    </source>
</reference>
<dbReference type="SMART" id="SM00226">
    <property type="entry name" value="LMWPc"/>
    <property type="match status" value="1"/>
</dbReference>
<geneLocation type="plasmid" evidence="3">
    <name>2</name>
</geneLocation>
<dbReference type="GO" id="GO:0046685">
    <property type="term" value="P:response to arsenic-containing substance"/>
    <property type="evidence" value="ECO:0007669"/>
    <property type="project" value="UniProtKB-KW"/>
</dbReference>
<dbReference type="SUPFAM" id="SSF52788">
    <property type="entry name" value="Phosphotyrosine protein phosphatases I"/>
    <property type="match status" value="1"/>
</dbReference>
<keyword evidence="5" id="KW-1185">Reference proteome</keyword>
<evidence type="ECO:0000259" key="2">
    <source>
        <dbReference type="SMART" id="SM00226"/>
    </source>
</evidence>
<accession>A0A023X8B0</accession>
<dbReference type="HOGENOM" id="CLU_071415_3_2_11"/>
<dbReference type="CDD" id="cd16345">
    <property type="entry name" value="LMWP_ArsC"/>
    <property type="match status" value="1"/>
</dbReference>
<evidence type="ECO:0000256" key="1">
    <source>
        <dbReference type="ARBA" id="ARBA00022849"/>
    </source>
</evidence>
<dbReference type="EC" id="1.20.4.4" evidence="4"/>
<dbReference type="PANTHER" id="PTHR43428:SF1">
    <property type="entry name" value="ARSENATE REDUCTASE"/>
    <property type="match status" value="1"/>
</dbReference>
<dbReference type="eggNOG" id="COG0394">
    <property type="taxonomic scope" value="Bacteria"/>
</dbReference>
<dbReference type="InterPro" id="IPR023485">
    <property type="entry name" value="Ptyr_pPase"/>
</dbReference>
<sequence length="151" mass="16891">MEDRKKQKVLFLCTHNSARSQMAEGLLRDLAGDRFESHSAGTEKTHVRPLAIEAMREVGIDISSQESKTLDGYVEEPFDYVVTVCDSANEACPFFPNAKNRLHWSFPDPSKAEGSESEKLAFYGRVRDNIRERIEAELLSSNGTGQQPATP</sequence>
<dbReference type="Gene3D" id="3.40.50.2300">
    <property type="match status" value="1"/>
</dbReference>
<dbReference type="RefSeq" id="WP_041339039.1">
    <property type="nucleotide sequence ID" value="NZ_CP007516.1"/>
</dbReference>
<organism evidence="3 5">
    <name type="scientific">Rubrobacter radiotolerans</name>
    <name type="common">Arthrobacter radiotolerans</name>
    <dbReference type="NCBI Taxonomy" id="42256"/>
    <lineage>
        <taxon>Bacteria</taxon>
        <taxon>Bacillati</taxon>
        <taxon>Actinomycetota</taxon>
        <taxon>Rubrobacteria</taxon>
        <taxon>Rubrobacterales</taxon>
        <taxon>Rubrobacteraceae</taxon>
        <taxon>Rubrobacter</taxon>
    </lineage>
</organism>
<dbReference type="Pfam" id="PF01451">
    <property type="entry name" value="LMWPc"/>
    <property type="match status" value="1"/>
</dbReference>
<dbReference type="EMBL" id="CP007516">
    <property type="protein sequence ID" value="AHY48285.1"/>
    <property type="molecule type" value="Genomic_DNA"/>
</dbReference>
<dbReference type="PANTHER" id="PTHR43428">
    <property type="entry name" value="ARSENATE REDUCTASE"/>
    <property type="match status" value="1"/>
</dbReference>
<reference evidence="3 5" key="1">
    <citation type="submission" date="2014-03" db="EMBL/GenBank/DDBJ databases">
        <title>Complete genome sequence of the Radio-Resistant Rubrobacter radiotolerans RSPS-4.</title>
        <authorList>
            <person name="Egas C.C."/>
            <person name="Barroso C.C."/>
            <person name="Froufe H.J.C."/>
            <person name="Pacheco J.J."/>
            <person name="Albuquerque L.L."/>
            <person name="da Costa M.M.S."/>
        </authorList>
    </citation>
    <scope>NUCLEOTIDE SEQUENCE [LARGE SCALE GENOMIC DNA]</scope>
    <source>
        <strain evidence="3 5">RSPS-4</strain>
        <plasmid evidence="3 5">2</plasmid>
    </source>
</reference>
<feature type="domain" description="Phosphotyrosine protein phosphatase I" evidence="2">
    <location>
        <begin position="7"/>
        <end position="140"/>
    </location>
</feature>
<dbReference type="Proteomes" id="UP000025229">
    <property type="component" value="Plasmid 2"/>
</dbReference>
<dbReference type="EMBL" id="JAWXXX010000003">
    <property type="protein sequence ID" value="MDX5895558.1"/>
    <property type="molecule type" value="Genomic_DNA"/>
</dbReference>
<dbReference type="GO" id="GO:0030612">
    <property type="term" value="F:arsenate reductase (thioredoxin) activity"/>
    <property type="evidence" value="ECO:0007669"/>
    <property type="project" value="UniProtKB-EC"/>
</dbReference>
<protein>
    <submittedName>
        <fullName evidence="4">Arsenate reductase ArsC</fullName>
        <ecNumber evidence="4">1.20.4.4</ecNumber>
    </submittedName>
    <submittedName>
        <fullName evidence="3">Protein-tyrosine-phosphatase</fullName>
    </submittedName>
</protein>